<feature type="compositionally biased region" description="Basic and acidic residues" evidence="11">
    <location>
        <begin position="589"/>
        <end position="602"/>
    </location>
</feature>
<organism evidence="14 15">
    <name type="scientific">Racocetra fulgida</name>
    <dbReference type="NCBI Taxonomy" id="60492"/>
    <lineage>
        <taxon>Eukaryota</taxon>
        <taxon>Fungi</taxon>
        <taxon>Fungi incertae sedis</taxon>
        <taxon>Mucoromycota</taxon>
        <taxon>Glomeromycotina</taxon>
        <taxon>Glomeromycetes</taxon>
        <taxon>Diversisporales</taxon>
        <taxon>Gigasporaceae</taxon>
        <taxon>Racocetra</taxon>
    </lineage>
</organism>
<dbReference type="PRINTS" id="PR00301">
    <property type="entry name" value="HEATSHOCK70"/>
</dbReference>
<dbReference type="Gene3D" id="1.10.287.110">
    <property type="entry name" value="DnaJ domain"/>
    <property type="match status" value="1"/>
</dbReference>
<evidence type="ECO:0000256" key="3">
    <source>
        <dbReference type="ARBA" id="ARBA00022737"/>
    </source>
</evidence>
<keyword evidence="8" id="KW-0143">Chaperone</keyword>
<dbReference type="InterPro" id="IPR043129">
    <property type="entry name" value="ATPase_NBD"/>
</dbReference>
<dbReference type="SUPFAM" id="SSF46565">
    <property type="entry name" value="Chaperone J-domain"/>
    <property type="match status" value="1"/>
</dbReference>
<feature type="zinc finger region" description="CR-type" evidence="9">
    <location>
        <begin position="684"/>
        <end position="766"/>
    </location>
</feature>
<keyword evidence="15" id="KW-1185">Reference proteome</keyword>
<dbReference type="Pfam" id="PF00226">
    <property type="entry name" value="DnaJ"/>
    <property type="match status" value="1"/>
</dbReference>
<comment type="caution">
    <text evidence="14">The sequence shown here is derived from an EMBL/GenBank/DDBJ whole genome shotgun (WGS) entry which is preliminary data.</text>
</comment>
<dbReference type="EMBL" id="CAJVPZ010021780">
    <property type="protein sequence ID" value="CAG8708420.1"/>
    <property type="molecule type" value="Genomic_DNA"/>
</dbReference>
<feature type="region of interest" description="Disordered" evidence="11">
    <location>
        <begin position="1"/>
        <end position="20"/>
    </location>
</feature>
<dbReference type="FunFam" id="3.90.640.10:FF:000003">
    <property type="entry name" value="Molecular chaperone DnaK"/>
    <property type="match status" value="1"/>
</dbReference>
<dbReference type="PRINTS" id="PR00625">
    <property type="entry name" value="JDOMAIN"/>
</dbReference>
<gene>
    <name evidence="14" type="ORF">RFULGI_LOCUS10708</name>
</gene>
<protein>
    <submittedName>
        <fullName evidence="14">3377_t:CDS:1</fullName>
    </submittedName>
</protein>
<name>A0A9N9HVP4_9GLOM</name>
<evidence type="ECO:0000259" key="13">
    <source>
        <dbReference type="PROSITE" id="PS51188"/>
    </source>
</evidence>
<dbReference type="InterPro" id="IPR029047">
    <property type="entry name" value="HSP70_peptide-bd_sf"/>
</dbReference>
<dbReference type="FunFam" id="3.30.420.40:FF:000071">
    <property type="entry name" value="Molecular chaperone DnaK"/>
    <property type="match status" value="1"/>
</dbReference>
<keyword evidence="5 9" id="KW-0863">Zinc-finger</keyword>
<dbReference type="InterPro" id="IPR036869">
    <property type="entry name" value="J_dom_sf"/>
</dbReference>
<feature type="region of interest" description="Disordered" evidence="11">
    <location>
        <begin position="583"/>
        <end position="602"/>
    </location>
</feature>
<keyword evidence="6 9" id="KW-0862">Zinc</keyword>
<evidence type="ECO:0000256" key="1">
    <source>
        <dbReference type="ARBA" id="ARBA00007381"/>
    </source>
</evidence>
<dbReference type="Pfam" id="PF00684">
    <property type="entry name" value="DnaJ_CXXCXGXG"/>
    <property type="match status" value="1"/>
</dbReference>
<dbReference type="Proteomes" id="UP000789396">
    <property type="component" value="Unassembled WGS sequence"/>
</dbReference>
<accession>A0A9N9HVP4</accession>
<keyword evidence="3" id="KW-0677">Repeat</keyword>
<evidence type="ECO:0000256" key="7">
    <source>
        <dbReference type="ARBA" id="ARBA00022840"/>
    </source>
</evidence>
<dbReference type="Gene3D" id="3.90.640.10">
    <property type="entry name" value="Actin, Chain A, domain 4"/>
    <property type="match status" value="1"/>
</dbReference>
<dbReference type="SUPFAM" id="SSF57938">
    <property type="entry name" value="DnaJ/Hsp40 cysteine-rich domain"/>
    <property type="match status" value="1"/>
</dbReference>
<dbReference type="PANTHER" id="PTHR19375">
    <property type="entry name" value="HEAT SHOCK PROTEIN 70KDA"/>
    <property type="match status" value="1"/>
</dbReference>
<dbReference type="Pfam" id="PF00012">
    <property type="entry name" value="HSP70"/>
    <property type="match status" value="1"/>
</dbReference>
<dbReference type="AlphaFoldDB" id="A0A9N9HVP4"/>
<evidence type="ECO:0000259" key="12">
    <source>
        <dbReference type="PROSITE" id="PS50076"/>
    </source>
</evidence>
<dbReference type="GO" id="GO:0005524">
    <property type="term" value="F:ATP binding"/>
    <property type="evidence" value="ECO:0007669"/>
    <property type="project" value="UniProtKB-KW"/>
</dbReference>
<dbReference type="GO" id="GO:0051082">
    <property type="term" value="F:unfolded protein binding"/>
    <property type="evidence" value="ECO:0007669"/>
    <property type="project" value="InterPro"/>
</dbReference>
<dbReference type="GO" id="GO:0008270">
    <property type="term" value="F:zinc ion binding"/>
    <property type="evidence" value="ECO:0007669"/>
    <property type="project" value="UniProtKB-KW"/>
</dbReference>
<dbReference type="OrthoDB" id="2388192at2759"/>
<dbReference type="InterPro" id="IPR008971">
    <property type="entry name" value="HSP40/DnaJ_pept-bd"/>
</dbReference>
<evidence type="ECO:0000256" key="5">
    <source>
        <dbReference type="ARBA" id="ARBA00022771"/>
    </source>
</evidence>
<dbReference type="NCBIfam" id="NF001413">
    <property type="entry name" value="PRK00290.1"/>
    <property type="match status" value="1"/>
</dbReference>
<dbReference type="PROSITE" id="PS50076">
    <property type="entry name" value="DNAJ_2"/>
    <property type="match status" value="1"/>
</dbReference>
<dbReference type="PROSITE" id="PS01036">
    <property type="entry name" value="HSP70_3"/>
    <property type="match status" value="1"/>
</dbReference>
<evidence type="ECO:0000256" key="2">
    <source>
        <dbReference type="ARBA" id="ARBA00022723"/>
    </source>
</evidence>
<dbReference type="InterPro" id="IPR002939">
    <property type="entry name" value="DnaJ_C"/>
</dbReference>
<dbReference type="InterPro" id="IPR018181">
    <property type="entry name" value="Heat_shock_70_CS"/>
</dbReference>
<dbReference type="SUPFAM" id="SSF100920">
    <property type="entry name" value="Heat shock protein 70kD (HSP70), peptide-binding domain"/>
    <property type="match status" value="1"/>
</dbReference>
<dbReference type="SUPFAM" id="SSF53067">
    <property type="entry name" value="Actin-like ATPase domain"/>
    <property type="match status" value="2"/>
</dbReference>
<proteinExistence type="inferred from homology"/>
<evidence type="ECO:0000256" key="9">
    <source>
        <dbReference type="PROSITE-ProRule" id="PRU00546"/>
    </source>
</evidence>
<dbReference type="Gene3D" id="2.10.230.10">
    <property type="entry name" value="Heat shock protein DnaJ, cysteine-rich domain"/>
    <property type="match status" value="1"/>
</dbReference>
<keyword evidence="4" id="KW-0547">Nucleotide-binding</keyword>
<evidence type="ECO:0000256" key="6">
    <source>
        <dbReference type="ARBA" id="ARBA00022833"/>
    </source>
</evidence>
<dbReference type="GO" id="GO:0140662">
    <property type="term" value="F:ATP-dependent protein folding chaperone"/>
    <property type="evidence" value="ECO:0007669"/>
    <property type="project" value="InterPro"/>
</dbReference>
<dbReference type="SUPFAM" id="SSF49493">
    <property type="entry name" value="HSP40/DnaJ peptide-binding domain"/>
    <property type="match status" value="2"/>
</dbReference>
<feature type="domain" description="J" evidence="12">
    <location>
        <begin position="547"/>
        <end position="632"/>
    </location>
</feature>
<evidence type="ECO:0000256" key="10">
    <source>
        <dbReference type="SAM" id="Coils"/>
    </source>
</evidence>
<feature type="non-terminal residue" evidence="14">
    <location>
        <position position="1"/>
    </location>
</feature>
<dbReference type="PROSITE" id="PS51188">
    <property type="entry name" value="ZF_CR"/>
    <property type="match status" value="1"/>
</dbReference>
<reference evidence="14" key="1">
    <citation type="submission" date="2021-06" db="EMBL/GenBank/DDBJ databases">
        <authorList>
            <person name="Kallberg Y."/>
            <person name="Tangrot J."/>
            <person name="Rosling A."/>
        </authorList>
    </citation>
    <scope>NUCLEOTIDE SEQUENCE</scope>
    <source>
        <strain evidence="14">IN212</strain>
    </source>
</reference>
<keyword evidence="7" id="KW-0067">ATP-binding</keyword>
<dbReference type="PROSITE" id="PS00329">
    <property type="entry name" value="HSP70_2"/>
    <property type="match status" value="1"/>
</dbReference>
<dbReference type="CDD" id="cd10747">
    <property type="entry name" value="DnaJ_C"/>
    <property type="match status" value="1"/>
</dbReference>
<evidence type="ECO:0000256" key="8">
    <source>
        <dbReference type="ARBA" id="ARBA00023186"/>
    </source>
</evidence>
<dbReference type="Gene3D" id="2.60.34.10">
    <property type="entry name" value="Substrate Binding Domain Of DNAk, Chain A, domain 1"/>
    <property type="match status" value="1"/>
</dbReference>
<keyword evidence="2 9" id="KW-0479">Metal-binding</keyword>
<dbReference type="GO" id="GO:0031072">
    <property type="term" value="F:heat shock protein binding"/>
    <property type="evidence" value="ECO:0007669"/>
    <property type="project" value="InterPro"/>
</dbReference>
<keyword evidence="10" id="KW-0175">Coiled coil</keyword>
<feature type="coiled-coil region" evidence="10">
    <location>
        <begin position="485"/>
        <end position="512"/>
    </location>
</feature>
<dbReference type="FunFam" id="2.60.34.10:FF:000012">
    <property type="entry name" value="Heat shock 70 kDa protein"/>
    <property type="match status" value="1"/>
</dbReference>
<dbReference type="InterPro" id="IPR001305">
    <property type="entry name" value="HSP_DnaJ_Cys-rich_dom"/>
</dbReference>
<feature type="domain" description="CR-type" evidence="13">
    <location>
        <begin position="684"/>
        <end position="766"/>
    </location>
</feature>
<dbReference type="InterPro" id="IPR036410">
    <property type="entry name" value="HSP_DnaJ_Cys-rich_dom_sf"/>
</dbReference>
<comment type="similarity">
    <text evidence="1">Belongs to the heat shock protein 70 family.</text>
</comment>
<evidence type="ECO:0000256" key="11">
    <source>
        <dbReference type="SAM" id="MobiDB-lite"/>
    </source>
</evidence>
<dbReference type="InterPro" id="IPR001623">
    <property type="entry name" value="DnaJ_domain"/>
</dbReference>
<dbReference type="Gene3D" id="3.30.420.40">
    <property type="match status" value="2"/>
</dbReference>
<evidence type="ECO:0000256" key="4">
    <source>
        <dbReference type="ARBA" id="ARBA00022741"/>
    </source>
</evidence>
<dbReference type="Pfam" id="PF01556">
    <property type="entry name" value="DnaJ_C"/>
    <property type="match status" value="1"/>
</dbReference>
<dbReference type="InterPro" id="IPR013126">
    <property type="entry name" value="Hsp_70_fam"/>
</dbReference>
<dbReference type="Gene3D" id="2.60.260.20">
    <property type="entry name" value="Urease metallochaperone UreE, N-terminal domain"/>
    <property type="match status" value="2"/>
</dbReference>
<evidence type="ECO:0000313" key="15">
    <source>
        <dbReference type="Proteomes" id="UP000789396"/>
    </source>
</evidence>
<sequence>MEGQKPRVLENPQGERTTPSVVCYDSREGRILVGRDAKKQAEINPEVITSIKSVMGQKVKKKLGGKEYTPEQISAEILRYLVSCAEDKLGKKITRAVITVPAYFNDSQRQATKDAGKIAGLTVERIINEPTAAALAYGLDKAEKEQTILVYDLGGGTFDVSILQISKSSEGDVFETIATAGIRDLGGDDFDQKIVDYVVQEMKKERKVDLLSEGETENDRKVVKQRLKEEAEKAKKVLSNSSEATISLPYIIPPTRGRSPHVEAKITRAKFEALTKDYMERTMKEVNQAIQAAEKKLGRSLTIDQIILVGGSTRMPMVETLLEAKFGQKKINKSVNPDEVVAVGAAIQGAVLAGDFGKDIVLSDVTSLSLGIEVQSARGEEGINDIIIPRNTAIPTSKTKIYSTAEDNQPSVHIRVLQGERPRASDNKIVGTFELSGIAPKPRGVPQIEVTFNIDVNGIVNVTAQDKATNKKAEITISDSQNLSEAEIQRMIKEAEENREKDEEYKSNAELLNRAQTYCHTFEERIEEFKKHKDFNENDEGFKKLVELYQELKEATDKKDYPVIKKQLNNIEEMMKLANELTGKMPAQENKEEEANKSETEKKQAEAKMQEINEAYGVLSNPEKRQNYDRYGSAEGFQGPPEGGFDRSGDFFKDIFNTFFGEADYSHSRTYADRTRPQAGSDILISITLTFKESVLGVKKKQTGAASRSDIGDCPVCQGRGVVNTIQRTILGTIRTQDTCARCQGEGKIIKKKCRECGGKKFLTQKETIELNIPSGIQPDKKLRYQGIGNDVKVKENPYFKRKDNNIYVDLPVSFLDAILGGTVEVITLETHLVDGVLKDLTKLTIPAGSQYGDYVILPGKGCYVGINNPRRGDFYVRLQVRLPKKIALINEG</sequence>
<evidence type="ECO:0000313" key="14">
    <source>
        <dbReference type="EMBL" id="CAG8708420.1"/>
    </source>
</evidence>